<proteinExistence type="predicted"/>
<keyword evidence="2" id="KW-1185">Reference proteome</keyword>
<organism evidence="1 2">
    <name type="scientific">Stephania japonica</name>
    <dbReference type="NCBI Taxonomy" id="461633"/>
    <lineage>
        <taxon>Eukaryota</taxon>
        <taxon>Viridiplantae</taxon>
        <taxon>Streptophyta</taxon>
        <taxon>Embryophyta</taxon>
        <taxon>Tracheophyta</taxon>
        <taxon>Spermatophyta</taxon>
        <taxon>Magnoliopsida</taxon>
        <taxon>Ranunculales</taxon>
        <taxon>Menispermaceae</taxon>
        <taxon>Menispermoideae</taxon>
        <taxon>Cissampelideae</taxon>
        <taxon>Stephania</taxon>
    </lineage>
</organism>
<accession>A0AAP0EAD4</accession>
<dbReference type="Proteomes" id="UP001417504">
    <property type="component" value="Unassembled WGS sequence"/>
</dbReference>
<evidence type="ECO:0000313" key="2">
    <source>
        <dbReference type="Proteomes" id="UP001417504"/>
    </source>
</evidence>
<reference evidence="1 2" key="1">
    <citation type="submission" date="2024-01" db="EMBL/GenBank/DDBJ databases">
        <title>Genome assemblies of Stephania.</title>
        <authorList>
            <person name="Yang L."/>
        </authorList>
    </citation>
    <scope>NUCLEOTIDE SEQUENCE [LARGE SCALE GENOMIC DNA]</scope>
    <source>
        <strain evidence="1">QJT</strain>
        <tissue evidence="1">Leaf</tissue>
    </source>
</reference>
<dbReference type="AlphaFoldDB" id="A0AAP0EAD4"/>
<sequence length="119" mass="13952">MVEAGEEIQTDGVLSKSYIRIRVEMDIDRPTMRGRYIRDEEDDNLIWVDYKYEKVKNFVTSAVDSPKRTRSVTNHGKEATIILTVMTNWSILRSRGWLVLKSPIWNTTCARCISRYISY</sequence>
<comment type="caution">
    <text evidence="1">The sequence shown here is derived from an EMBL/GenBank/DDBJ whole genome shotgun (WGS) entry which is preliminary data.</text>
</comment>
<evidence type="ECO:0000313" key="1">
    <source>
        <dbReference type="EMBL" id="KAK9085493.1"/>
    </source>
</evidence>
<gene>
    <name evidence="1" type="ORF">Sjap_025904</name>
</gene>
<dbReference type="EMBL" id="JBBNAE010000011">
    <property type="protein sequence ID" value="KAK9085493.1"/>
    <property type="molecule type" value="Genomic_DNA"/>
</dbReference>
<name>A0AAP0EAD4_9MAGN</name>
<protein>
    <submittedName>
        <fullName evidence="1">Uncharacterized protein</fullName>
    </submittedName>
</protein>